<gene>
    <name evidence="8" type="ORF">ACFOOI_02260</name>
</gene>
<sequence length="225" mass="26667">MSFLKNIYNLLKFGVWTSSNEDIALRKNLKMFLPKGAIFIHIPKAAGISFQKGIFKSTEFGHVKYSKYETKLGSDRMEKLFKFTIMRNPYTRLESAYDYLKTGGRKAKNDLKYQNILTKYSDYSDFVLNFFNDYDLQDFEHFQTQFSWFKSLNGKSELDFIGKYENLQNDFNFIKNKLGILNNEILPFDNKTGKKVEKIYTTEMINIINLVYKEDFLIGNYKMRE</sequence>
<dbReference type="Proteomes" id="UP001595616">
    <property type="component" value="Unassembled WGS sequence"/>
</dbReference>
<dbReference type="PANTHER" id="PTHR12137">
    <property type="entry name" value="CARBOHYDRATE SULFOTRANSFERASE"/>
    <property type="match status" value="1"/>
</dbReference>
<name>A0ABV7YTW0_9BACT</name>
<evidence type="ECO:0000256" key="7">
    <source>
        <dbReference type="ARBA" id="ARBA00023180"/>
    </source>
</evidence>
<dbReference type="PANTHER" id="PTHR12137:SF54">
    <property type="entry name" value="CARBOHYDRATE SULFOTRANSFERASE"/>
    <property type="match status" value="1"/>
</dbReference>
<dbReference type="Gene3D" id="3.40.50.300">
    <property type="entry name" value="P-loop containing nucleotide triphosphate hydrolases"/>
    <property type="match status" value="1"/>
</dbReference>
<evidence type="ECO:0000256" key="4">
    <source>
        <dbReference type="ARBA" id="ARBA00022989"/>
    </source>
</evidence>
<evidence type="ECO:0000313" key="8">
    <source>
        <dbReference type="EMBL" id="MFC3809467.1"/>
    </source>
</evidence>
<proteinExistence type="predicted"/>
<dbReference type="InterPro" id="IPR005331">
    <property type="entry name" value="Sulfotransferase"/>
</dbReference>
<keyword evidence="9" id="KW-1185">Reference proteome</keyword>
<keyword evidence="3" id="KW-0812">Transmembrane</keyword>
<dbReference type="EMBL" id="JBHRYQ010000001">
    <property type="protein sequence ID" value="MFC3809467.1"/>
    <property type="molecule type" value="Genomic_DNA"/>
</dbReference>
<dbReference type="Pfam" id="PF03567">
    <property type="entry name" value="Sulfotransfer_2"/>
    <property type="match status" value="1"/>
</dbReference>
<dbReference type="RefSeq" id="WP_379834568.1">
    <property type="nucleotide sequence ID" value="NZ_JBHRYQ010000001.1"/>
</dbReference>
<evidence type="ECO:0000313" key="9">
    <source>
        <dbReference type="Proteomes" id="UP001595616"/>
    </source>
</evidence>
<keyword evidence="6" id="KW-0472">Membrane</keyword>
<dbReference type="InterPro" id="IPR018011">
    <property type="entry name" value="Carb_sulfotrans_8-10"/>
</dbReference>
<comment type="subcellular location">
    <subcellularLocation>
        <location evidence="1">Golgi apparatus membrane</location>
        <topology evidence="1">Single-pass type II membrane protein</topology>
    </subcellularLocation>
</comment>
<dbReference type="InterPro" id="IPR027417">
    <property type="entry name" value="P-loop_NTPase"/>
</dbReference>
<evidence type="ECO:0000256" key="5">
    <source>
        <dbReference type="ARBA" id="ARBA00023034"/>
    </source>
</evidence>
<comment type="caution">
    <text evidence="8">The sequence shown here is derived from an EMBL/GenBank/DDBJ whole genome shotgun (WGS) entry which is preliminary data.</text>
</comment>
<keyword evidence="5" id="KW-0333">Golgi apparatus</keyword>
<protein>
    <submittedName>
        <fullName evidence="8">Sulfotransferase family 2 domain-containing protein</fullName>
    </submittedName>
</protein>
<evidence type="ECO:0000256" key="2">
    <source>
        <dbReference type="ARBA" id="ARBA00022679"/>
    </source>
</evidence>
<evidence type="ECO:0000256" key="6">
    <source>
        <dbReference type="ARBA" id="ARBA00023136"/>
    </source>
</evidence>
<keyword evidence="4" id="KW-1133">Transmembrane helix</keyword>
<evidence type="ECO:0000256" key="3">
    <source>
        <dbReference type="ARBA" id="ARBA00022692"/>
    </source>
</evidence>
<keyword evidence="2" id="KW-0808">Transferase</keyword>
<accession>A0ABV7YTW0</accession>
<reference evidence="9" key="1">
    <citation type="journal article" date="2019" name="Int. J. Syst. Evol. Microbiol.">
        <title>The Global Catalogue of Microorganisms (GCM) 10K type strain sequencing project: providing services to taxonomists for standard genome sequencing and annotation.</title>
        <authorList>
            <consortium name="The Broad Institute Genomics Platform"/>
            <consortium name="The Broad Institute Genome Sequencing Center for Infectious Disease"/>
            <person name="Wu L."/>
            <person name="Ma J."/>
        </authorList>
    </citation>
    <scope>NUCLEOTIDE SEQUENCE [LARGE SCALE GENOMIC DNA]</scope>
    <source>
        <strain evidence="9">CECT 7956</strain>
    </source>
</reference>
<keyword evidence="7" id="KW-0325">Glycoprotein</keyword>
<evidence type="ECO:0000256" key="1">
    <source>
        <dbReference type="ARBA" id="ARBA00004323"/>
    </source>
</evidence>
<organism evidence="8 9">
    <name type="scientific">Lacihabitans lacunae</name>
    <dbReference type="NCBI Taxonomy" id="1028214"/>
    <lineage>
        <taxon>Bacteria</taxon>
        <taxon>Pseudomonadati</taxon>
        <taxon>Bacteroidota</taxon>
        <taxon>Cytophagia</taxon>
        <taxon>Cytophagales</taxon>
        <taxon>Leadbetterellaceae</taxon>
        <taxon>Lacihabitans</taxon>
    </lineage>
</organism>